<gene>
    <name evidence="1" type="ORF">E5331_01850</name>
</gene>
<evidence type="ECO:0000313" key="1">
    <source>
        <dbReference type="EMBL" id="TGY80492.1"/>
    </source>
</evidence>
<protein>
    <submittedName>
        <fullName evidence="1">FtsX-like permease family protein</fullName>
    </submittedName>
</protein>
<keyword evidence="2" id="KW-1185">Reference proteome</keyword>
<organism evidence="1 2">
    <name type="scientific">Lepagella muris</name>
    <dbReference type="NCBI Taxonomy" id="3032870"/>
    <lineage>
        <taxon>Bacteria</taxon>
        <taxon>Pseudomonadati</taxon>
        <taxon>Bacteroidota</taxon>
        <taxon>Bacteroidia</taxon>
        <taxon>Bacteroidales</taxon>
        <taxon>Muribaculaceae</taxon>
        <taxon>Lepagella</taxon>
    </lineage>
</organism>
<reference evidence="1" key="1">
    <citation type="submission" date="2019-04" db="EMBL/GenBank/DDBJ databases">
        <title>Microbes associate with the intestines of laboratory mice.</title>
        <authorList>
            <person name="Navarre W."/>
            <person name="Wong E."/>
            <person name="Huang K."/>
            <person name="Tropini C."/>
            <person name="Ng K."/>
            <person name="Yu B."/>
        </authorList>
    </citation>
    <scope>NUCLEOTIDE SEQUENCE</scope>
    <source>
        <strain evidence="1">NM04_E33</strain>
    </source>
</reference>
<dbReference type="Proteomes" id="UP000306319">
    <property type="component" value="Unassembled WGS sequence"/>
</dbReference>
<accession>A0AC61RJM7</accession>
<name>A0AC61RJM7_9BACT</name>
<evidence type="ECO:0000313" key="2">
    <source>
        <dbReference type="Proteomes" id="UP000306319"/>
    </source>
</evidence>
<comment type="caution">
    <text evidence="1">The sequence shown here is derived from an EMBL/GenBank/DDBJ whole genome shotgun (WGS) entry which is preliminary data.</text>
</comment>
<proteinExistence type="predicted"/>
<dbReference type="EMBL" id="SRYB01000002">
    <property type="protein sequence ID" value="TGY80492.1"/>
    <property type="molecule type" value="Genomic_DNA"/>
</dbReference>
<sequence>MEKFFRRWIGWNRFYRSHKLQTLICIIGLSVGMACYAFSLLWIRDIESYENFVPDAERIFVPGEKNSALVSGISTYNGDPYLAKLLSANIPEIESSAVIYSSHYYDNKYKIATDKDIEKEIFVNLADSSFVNMFGIEPVNSLAITMQENHVMITESLSKEIFGGDNPLGRKVRVRQNPDSMEEYVVYAVIPDWADNSQFGCDAILYYDKPQTVTDFHQMPLNHVTFIKLRRGADAEEVEQKISKLAEDHDRVFEMSMNKDLMPLTDLKSRYPNKRDAISLEYVRIFLLIGLLVMACAIANYIIMLLNFMRMRQRDMAMHRLLGAGMRDIISLSMLDTLILFLISALLGGIVIILLSPVFQRYASISMSLDAVILRLAAYLAVIMAVGLVSSAVTVFVVLHNGNRSIQQWRTSRRGSVRLENIGNVIQFMLCMVMVACSSVMVLQLRYLSHTNALGFERENVFAFFNITPEIKKSVIESPYVEDYISGPRAVYPIFTYSTLDVSPSEKRGDKPLTLDLLSISEKISDFWKMNKIEGRYPKPGTNEIMLNENACRLLGSGSQIGRTLYANNENTVYNVVGVMADLYIVPPTQTPAPAMYTAYEYKEPTDPYDNFGRFCVKLHPGMKKDFLDFVTPAIDKEQEAWRNEHEGEAGAWQYTTSLPNDLESEYDEMLSSERMLMQLMMAIAVCGILTSIFSAYSTLNLSLRERRKEIALRKISGAKPRQIANMFFRTYLIMLVVAAIIATVVSFVVMTRWLEGFMEHIAFPWYVMVLTFMMMVAIVFITIGHQTLAASRAGEAEAIKEN</sequence>